<accession>A0ACB7SXZ7</accession>
<comment type="caution">
    <text evidence="1">The sequence shown here is derived from an EMBL/GenBank/DDBJ whole genome shotgun (WGS) entry which is preliminary data.</text>
</comment>
<organism evidence="1 2">
    <name type="scientific">Hyalomma asiaticum</name>
    <name type="common">Tick</name>
    <dbReference type="NCBI Taxonomy" id="266040"/>
    <lineage>
        <taxon>Eukaryota</taxon>
        <taxon>Metazoa</taxon>
        <taxon>Ecdysozoa</taxon>
        <taxon>Arthropoda</taxon>
        <taxon>Chelicerata</taxon>
        <taxon>Arachnida</taxon>
        <taxon>Acari</taxon>
        <taxon>Parasitiformes</taxon>
        <taxon>Ixodida</taxon>
        <taxon>Ixodoidea</taxon>
        <taxon>Ixodidae</taxon>
        <taxon>Hyalomminae</taxon>
        <taxon>Hyalomma</taxon>
    </lineage>
</organism>
<evidence type="ECO:0000313" key="2">
    <source>
        <dbReference type="Proteomes" id="UP000821845"/>
    </source>
</evidence>
<reference evidence="1" key="1">
    <citation type="submission" date="2020-05" db="EMBL/GenBank/DDBJ databases">
        <title>Large-scale comparative analyses of tick genomes elucidate their genetic diversity and vector capacities.</title>
        <authorList>
            <person name="Jia N."/>
            <person name="Wang J."/>
            <person name="Shi W."/>
            <person name="Du L."/>
            <person name="Sun Y."/>
            <person name="Zhan W."/>
            <person name="Jiang J."/>
            <person name="Wang Q."/>
            <person name="Zhang B."/>
            <person name="Ji P."/>
            <person name="Sakyi L.B."/>
            <person name="Cui X."/>
            <person name="Yuan T."/>
            <person name="Jiang B."/>
            <person name="Yang W."/>
            <person name="Lam T.T.-Y."/>
            <person name="Chang Q."/>
            <person name="Ding S."/>
            <person name="Wang X."/>
            <person name="Zhu J."/>
            <person name="Ruan X."/>
            <person name="Zhao L."/>
            <person name="Wei J."/>
            <person name="Que T."/>
            <person name="Du C."/>
            <person name="Cheng J."/>
            <person name="Dai P."/>
            <person name="Han X."/>
            <person name="Huang E."/>
            <person name="Gao Y."/>
            <person name="Liu J."/>
            <person name="Shao H."/>
            <person name="Ye R."/>
            <person name="Li L."/>
            <person name="Wei W."/>
            <person name="Wang X."/>
            <person name="Wang C."/>
            <person name="Yang T."/>
            <person name="Huo Q."/>
            <person name="Li W."/>
            <person name="Guo W."/>
            <person name="Chen H."/>
            <person name="Zhou L."/>
            <person name="Ni X."/>
            <person name="Tian J."/>
            <person name="Zhou Y."/>
            <person name="Sheng Y."/>
            <person name="Liu T."/>
            <person name="Pan Y."/>
            <person name="Xia L."/>
            <person name="Li J."/>
            <person name="Zhao F."/>
            <person name="Cao W."/>
        </authorList>
    </citation>
    <scope>NUCLEOTIDE SEQUENCE</scope>
    <source>
        <strain evidence="1">Hyas-2018</strain>
    </source>
</reference>
<dbReference type="Proteomes" id="UP000821845">
    <property type="component" value="Chromosome 2"/>
</dbReference>
<evidence type="ECO:0000313" key="1">
    <source>
        <dbReference type="EMBL" id="KAH6939748.1"/>
    </source>
</evidence>
<proteinExistence type="predicted"/>
<gene>
    <name evidence="1" type="ORF">HPB50_021377</name>
</gene>
<sequence length="844" mass="94441">MEDTTKARGNTTVTFVPGTQQQLTEAPWQTCDETSESASSHALRPRSSTMRSKKKRRRSKRSKGHRSRHSSLNRASNATHETNTPNESPPLLCIEYKPLDDVVVKHDEEKTEVGAVEPWSPVAVSSPLSQHTEDLISRDPGQESNKPIQAHKSIVRFGATVVKDMSAVTSSLDSIRKPVIIILVAITVGIVGGGILLLSNKTVNGTTHLGDCRSLSCRHAKSDVGRLFDFSVEPCRDFYDHVCHRWDELNTGPAGEGPVNFLRANAAEFLKHVNATLSSVKVVKSAASGALQGLSKFYRSCERFVSAPVLSLSDAVRPFREYGDEVFGLTSFPDVLRHVVELSLARGIHTVLEIRLSTYPDVVILRILRGQTLSQKVGIKDTLPLRDYLKELLDEVFRMHGDRAFDVTSVLENERSLSNYMTHKGQEERRSVAVLKQLTADVRYSAWLDMLNARLPNRYRLDSRSLISIDSVDLIRQLLGFLRSLVDYGVVYLYIQILLDAFRFDYLRRVSSSHPESAVSSCLRATRLVMRDASNAIAAHFFPKQRVHDLALRTTSAVLKSLSRGDSFAWLNDAMKGEAGRTLQDIRMHNFSASSKSEPFDGELDLGRPSAVAKFPSLFIYLKRRQQWGLLEDPPAPQEGAASDAFLSGNEVLYEPLSNSFVLPAYLLREPILYAEDDVPPEYAMGSLGVLLARALHSALLGSASGLWSTEDRLRLSLFEQCMDIQARSVLNVSLDHHEDEDVPEIYAWAHGARTAFMALKETYSRRGNSTEEVADWHSARKTFFRRFCLLSCGEKRKLQRLASRVLCFIPLLNMPEFVEVFGCSHMPEVYTGNYCTMWSLGTV</sequence>
<dbReference type="EMBL" id="CM023482">
    <property type="protein sequence ID" value="KAH6939748.1"/>
    <property type="molecule type" value="Genomic_DNA"/>
</dbReference>
<protein>
    <submittedName>
        <fullName evidence="1">Uncharacterized protein</fullName>
    </submittedName>
</protein>
<keyword evidence="2" id="KW-1185">Reference proteome</keyword>
<name>A0ACB7SXZ7_HYAAI</name>